<comment type="cofactor">
    <cofactor evidence="1">
        <name>Mn(2+)</name>
        <dbReference type="ChEBI" id="CHEBI:29035"/>
    </cofactor>
</comment>
<dbReference type="InterPro" id="IPR015797">
    <property type="entry name" value="NUDIX_hydrolase-like_dom_sf"/>
</dbReference>
<dbReference type="SUPFAM" id="SSF55811">
    <property type="entry name" value="Nudix"/>
    <property type="match status" value="1"/>
</dbReference>
<organism evidence="8 9">
    <name type="scientific">Ornithinimicrobium humiphilum</name>
    <dbReference type="NCBI Taxonomy" id="125288"/>
    <lineage>
        <taxon>Bacteria</taxon>
        <taxon>Bacillati</taxon>
        <taxon>Actinomycetota</taxon>
        <taxon>Actinomycetes</taxon>
        <taxon>Micrococcales</taxon>
        <taxon>Ornithinimicrobiaceae</taxon>
        <taxon>Ornithinimicrobium</taxon>
    </lineage>
</organism>
<dbReference type="InterPro" id="IPR020084">
    <property type="entry name" value="NUDIX_hydrolase_CS"/>
</dbReference>
<dbReference type="Gene3D" id="3.90.79.10">
    <property type="entry name" value="Nucleoside Triphosphate Pyrophosphohydrolase"/>
    <property type="match status" value="1"/>
</dbReference>
<keyword evidence="3" id="KW-0479">Metal-binding</keyword>
<dbReference type="GO" id="GO:0046872">
    <property type="term" value="F:metal ion binding"/>
    <property type="evidence" value="ECO:0007669"/>
    <property type="project" value="UniProtKB-KW"/>
</dbReference>
<evidence type="ECO:0000313" key="9">
    <source>
        <dbReference type="Proteomes" id="UP000315133"/>
    </source>
</evidence>
<evidence type="ECO:0000256" key="5">
    <source>
        <dbReference type="ARBA" id="ARBA00022842"/>
    </source>
</evidence>
<dbReference type="InterPro" id="IPR045121">
    <property type="entry name" value="CoAse"/>
</dbReference>
<evidence type="ECO:0000256" key="6">
    <source>
        <dbReference type="ARBA" id="ARBA00023211"/>
    </source>
</evidence>
<evidence type="ECO:0000256" key="4">
    <source>
        <dbReference type="ARBA" id="ARBA00022801"/>
    </source>
</evidence>
<sequence length="247" mass="26452">MGEQGSLAHVIPAPLRYDVELRERITAHLSGHERRVADLGERRHAAVALVLVDSAPETARAPSLGPDGRPAHAPVLLHEGLTAGAGGAAFVLCRRPLTLPRHAGQYALPGGRLEPGEDVVTAALRETHEEIGVDLGPDAVLGLLDDYVTRSGFVMTPVVVWAGEVELRPDPGEVMAAYRVGLHQLLRTDSPRLEHIPESDRPVVSVPLGSTYVHAPTAAVLVQLGWLGLLGRSDPVDHFEQPVFAWS</sequence>
<dbReference type="PROSITE" id="PS00893">
    <property type="entry name" value="NUDIX_BOX"/>
    <property type="match status" value="1"/>
</dbReference>
<keyword evidence="5" id="KW-0460">Magnesium</keyword>
<comment type="caution">
    <text evidence="8">The sequence shown here is derived from an EMBL/GenBank/DDBJ whole genome shotgun (WGS) entry which is preliminary data.</text>
</comment>
<evidence type="ECO:0000256" key="1">
    <source>
        <dbReference type="ARBA" id="ARBA00001936"/>
    </source>
</evidence>
<dbReference type="Pfam" id="PF00293">
    <property type="entry name" value="NUDIX"/>
    <property type="match status" value="1"/>
</dbReference>
<evidence type="ECO:0000259" key="7">
    <source>
        <dbReference type="PROSITE" id="PS51462"/>
    </source>
</evidence>
<name>A0A543KP04_9MICO</name>
<gene>
    <name evidence="8" type="ORF">FB476_1684</name>
</gene>
<dbReference type="Proteomes" id="UP000315133">
    <property type="component" value="Unassembled WGS sequence"/>
</dbReference>
<dbReference type="CDD" id="cd03426">
    <property type="entry name" value="NUDIX_CoAse_Nudt7"/>
    <property type="match status" value="1"/>
</dbReference>
<evidence type="ECO:0000256" key="3">
    <source>
        <dbReference type="ARBA" id="ARBA00022723"/>
    </source>
</evidence>
<evidence type="ECO:0000313" key="8">
    <source>
        <dbReference type="EMBL" id="TQM96793.1"/>
    </source>
</evidence>
<comment type="cofactor">
    <cofactor evidence="2">
        <name>Mg(2+)</name>
        <dbReference type="ChEBI" id="CHEBI:18420"/>
    </cofactor>
</comment>
<dbReference type="PANTHER" id="PTHR12992">
    <property type="entry name" value="NUDIX HYDROLASE"/>
    <property type="match status" value="1"/>
</dbReference>
<dbReference type="AlphaFoldDB" id="A0A543KP04"/>
<evidence type="ECO:0000256" key="2">
    <source>
        <dbReference type="ARBA" id="ARBA00001946"/>
    </source>
</evidence>
<dbReference type="EMBL" id="VFPU01000001">
    <property type="protein sequence ID" value="TQM96793.1"/>
    <property type="molecule type" value="Genomic_DNA"/>
</dbReference>
<reference evidence="8 9" key="1">
    <citation type="submission" date="2019-06" db="EMBL/GenBank/DDBJ databases">
        <title>Sequencing the genomes of 1000 actinobacteria strains.</title>
        <authorList>
            <person name="Klenk H.-P."/>
        </authorList>
    </citation>
    <scope>NUCLEOTIDE SEQUENCE [LARGE SCALE GENOMIC DNA]</scope>
    <source>
        <strain evidence="8 9">DSM 12362</strain>
    </source>
</reference>
<keyword evidence="9" id="KW-1185">Reference proteome</keyword>
<proteinExistence type="predicted"/>
<dbReference type="GO" id="GO:0010945">
    <property type="term" value="F:coenzyme A diphosphatase activity"/>
    <property type="evidence" value="ECO:0007669"/>
    <property type="project" value="InterPro"/>
</dbReference>
<dbReference type="PROSITE" id="PS51462">
    <property type="entry name" value="NUDIX"/>
    <property type="match status" value="1"/>
</dbReference>
<keyword evidence="6" id="KW-0464">Manganese</keyword>
<protein>
    <submittedName>
        <fullName evidence="8">NUDIX domain-containing protein</fullName>
    </submittedName>
</protein>
<feature type="domain" description="Nudix hydrolase" evidence="7">
    <location>
        <begin position="67"/>
        <end position="204"/>
    </location>
</feature>
<dbReference type="RefSeq" id="WP_238329623.1">
    <property type="nucleotide sequence ID" value="NZ_BAAAIL010000004.1"/>
</dbReference>
<keyword evidence="4" id="KW-0378">Hydrolase</keyword>
<dbReference type="PANTHER" id="PTHR12992:SF11">
    <property type="entry name" value="MITOCHONDRIAL COENZYME A DIPHOSPHATASE NUDT8"/>
    <property type="match status" value="1"/>
</dbReference>
<accession>A0A543KP04</accession>
<dbReference type="InterPro" id="IPR000086">
    <property type="entry name" value="NUDIX_hydrolase_dom"/>
</dbReference>